<dbReference type="GO" id="GO:0005886">
    <property type="term" value="C:plasma membrane"/>
    <property type="evidence" value="ECO:0007669"/>
    <property type="project" value="UniProtKB-SubCell"/>
</dbReference>
<dbReference type="InterPro" id="IPR043428">
    <property type="entry name" value="LivM-like"/>
</dbReference>
<evidence type="ECO:0000256" key="1">
    <source>
        <dbReference type="ARBA" id="ARBA00004651"/>
    </source>
</evidence>
<feature type="transmembrane region" description="Helical" evidence="6">
    <location>
        <begin position="230"/>
        <end position="249"/>
    </location>
</feature>
<feature type="transmembrane region" description="Helical" evidence="6">
    <location>
        <begin position="261"/>
        <end position="292"/>
    </location>
</feature>
<keyword evidence="2" id="KW-1003">Cell membrane</keyword>
<evidence type="ECO:0000256" key="2">
    <source>
        <dbReference type="ARBA" id="ARBA00022475"/>
    </source>
</evidence>
<accession>A0A6J7B752</accession>
<dbReference type="EMBL" id="CAEZWP010000047">
    <property type="protein sequence ID" value="CAB4662549.1"/>
    <property type="molecule type" value="Genomic_DNA"/>
</dbReference>
<feature type="transmembrane region" description="Helical" evidence="6">
    <location>
        <begin position="53"/>
        <end position="72"/>
    </location>
</feature>
<evidence type="ECO:0000313" key="8">
    <source>
        <dbReference type="EMBL" id="CAB4832624.1"/>
    </source>
</evidence>
<feature type="transmembrane region" description="Helical" evidence="6">
    <location>
        <begin position="180"/>
        <end position="196"/>
    </location>
</feature>
<reference evidence="9" key="1">
    <citation type="submission" date="2020-05" db="EMBL/GenBank/DDBJ databases">
        <authorList>
            <person name="Chiriac C."/>
            <person name="Salcher M."/>
            <person name="Ghai R."/>
            <person name="Kavagutti S V."/>
        </authorList>
    </citation>
    <scope>NUCLEOTIDE SEQUENCE</scope>
</reference>
<name>A0A6J7B752_9ZZZZ</name>
<keyword evidence="4 6" id="KW-1133">Transmembrane helix</keyword>
<feature type="transmembrane region" description="Helical" evidence="6">
    <location>
        <begin position="130"/>
        <end position="148"/>
    </location>
</feature>
<evidence type="ECO:0000256" key="5">
    <source>
        <dbReference type="ARBA" id="ARBA00023136"/>
    </source>
</evidence>
<dbReference type="Pfam" id="PF02653">
    <property type="entry name" value="BPD_transp_2"/>
    <property type="match status" value="1"/>
</dbReference>
<dbReference type="EMBL" id="CAFAZY010000034">
    <property type="protein sequence ID" value="CAB4841386.1"/>
    <property type="molecule type" value="Genomic_DNA"/>
</dbReference>
<evidence type="ECO:0000256" key="3">
    <source>
        <dbReference type="ARBA" id="ARBA00022692"/>
    </source>
</evidence>
<comment type="subcellular location">
    <subcellularLocation>
        <location evidence="1">Cell membrane</location>
        <topology evidence="1">Multi-pass membrane protein</topology>
    </subcellularLocation>
</comment>
<gene>
    <name evidence="7" type="ORF">UFOPK2265_00905</name>
    <name evidence="8" type="ORF">UFOPK3181_01107</name>
    <name evidence="9" type="ORF">UFOPK3255_00395</name>
    <name evidence="10" type="ORF">UFOPK4248_00739</name>
</gene>
<protein>
    <submittedName>
        <fullName evidence="9">Unannotated protein</fullName>
    </submittedName>
</protein>
<dbReference type="GO" id="GO:0015658">
    <property type="term" value="F:branched-chain amino acid transmembrane transporter activity"/>
    <property type="evidence" value="ECO:0007669"/>
    <property type="project" value="InterPro"/>
</dbReference>
<feature type="transmembrane region" description="Helical" evidence="6">
    <location>
        <begin position="106"/>
        <end position="123"/>
    </location>
</feature>
<feature type="transmembrane region" description="Helical" evidence="6">
    <location>
        <begin position="154"/>
        <end position="173"/>
    </location>
</feature>
<dbReference type="InterPro" id="IPR001851">
    <property type="entry name" value="ABC_transp_permease"/>
</dbReference>
<keyword evidence="5 6" id="KW-0472">Membrane</keyword>
<evidence type="ECO:0000313" key="10">
    <source>
        <dbReference type="EMBL" id="CAB5042947.1"/>
    </source>
</evidence>
<dbReference type="EMBL" id="CAFBQB010000094">
    <property type="protein sequence ID" value="CAB5042947.1"/>
    <property type="molecule type" value="Genomic_DNA"/>
</dbReference>
<evidence type="ECO:0000313" key="9">
    <source>
        <dbReference type="EMBL" id="CAB4841386.1"/>
    </source>
</evidence>
<feature type="transmembrane region" description="Helical" evidence="6">
    <location>
        <begin position="298"/>
        <end position="317"/>
    </location>
</feature>
<organism evidence="9">
    <name type="scientific">freshwater metagenome</name>
    <dbReference type="NCBI Taxonomy" id="449393"/>
    <lineage>
        <taxon>unclassified sequences</taxon>
        <taxon>metagenomes</taxon>
        <taxon>ecological metagenomes</taxon>
    </lineage>
</organism>
<feature type="transmembrane region" description="Helical" evidence="6">
    <location>
        <begin position="21"/>
        <end position="41"/>
    </location>
</feature>
<evidence type="ECO:0000256" key="6">
    <source>
        <dbReference type="SAM" id="Phobius"/>
    </source>
</evidence>
<feature type="transmembrane region" description="Helical" evidence="6">
    <location>
        <begin position="79"/>
        <end position="100"/>
    </location>
</feature>
<proteinExistence type="predicted"/>
<dbReference type="AlphaFoldDB" id="A0A6J7B752"/>
<dbReference type="EMBL" id="CAFABG010000118">
    <property type="protein sequence ID" value="CAB4832624.1"/>
    <property type="molecule type" value="Genomic_DNA"/>
</dbReference>
<evidence type="ECO:0000256" key="4">
    <source>
        <dbReference type="ARBA" id="ARBA00022989"/>
    </source>
</evidence>
<dbReference type="CDD" id="cd06581">
    <property type="entry name" value="TM_PBP1_LivM_like"/>
    <property type="match status" value="1"/>
</dbReference>
<keyword evidence="3 6" id="KW-0812">Transmembrane</keyword>
<sequence length="342" mass="37365">MINLRDKGAEFWERSNRPVRILTVLAILAVVAALPFAKGSFLQTPIAAFDAVLVYPMGIFILMAMGLNVVVGKSGLLDLGYVAFFAVGAYTMAILGTHTGLNTWEIMPFGIGFAMLAGLILAIPTLRLRGDYLAIVTLGFGEIVRIIAVNTEKIGGALGIAGIPFPPGLGFEYQLLDQKYFYWTVIVLILIVIWVVRRLSVRRPGRAWESIRQDEDAAELMGVSTYKYKIWAFVFGAAIGGGAGVFYASRSMVIAPDNFTLNTSILILACVVFGGMGNIWGVIVGAAILGYLPDRFRFLSDARLLLFGVVLVVFMNLRPEGILPRKKREKKHVTHISTGESK</sequence>
<dbReference type="PANTHER" id="PTHR30482:SF10">
    <property type="entry name" value="HIGH-AFFINITY BRANCHED-CHAIN AMINO ACID TRANSPORT PROTEIN BRAE"/>
    <property type="match status" value="1"/>
</dbReference>
<evidence type="ECO:0000313" key="7">
    <source>
        <dbReference type="EMBL" id="CAB4662549.1"/>
    </source>
</evidence>
<dbReference type="PANTHER" id="PTHR30482">
    <property type="entry name" value="HIGH-AFFINITY BRANCHED-CHAIN AMINO ACID TRANSPORT SYSTEM PERMEASE"/>
    <property type="match status" value="1"/>
</dbReference>